<reference evidence="2 3" key="1">
    <citation type="journal article" date="2013" name="Mar. Genomics">
        <title>Expression of sulfatases in Rhodopirellula baltica and the diversity of sulfatases in the genus Rhodopirellula.</title>
        <authorList>
            <person name="Wegner C.E."/>
            <person name="Richter-Heitmann T."/>
            <person name="Klindworth A."/>
            <person name="Klockow C."/>
            <person name="Richter M."/>
            <person name="Achstetter T."/>
            <person name="Glockner F.O."/>
            <person name="Harder J."/>
        </authorList>
    </citation>
    <scope>NUCLEOTIDE SEQUENCE [LARGE SCALE GENOMIC DNA]</scope>
    <source>
        <strain evidence="2 3">SM1</strain>
    </source>
</reference>
<accession>M5RXU9</accession>
<name>M5RXU9_9BACT</name>
<dbReference type="AlphaFoldDB" id="M5RXU9"/>
<dbReference type="EMBL" id="ANOG01000407">
    <property type="protein sequence ID" value="EMI20217.1"/>
    <property type="molecule type" value="Genomic_DNA"/>
</dbReference>
<evidence type="ECO:0000313" key="3">
    <source>
        <dbReference type="Proteomes" id="UP000011991"/>
    </source>
</evidence>
<dbReference type="InterPro" id="IPR058907">
    <property type="entry name" value="P29_N"/>
</dbReference>
<feature type="non-terminal residue" evidence="2">
    <location>
        <position position="127"/>
    </location>
</feature>
<dbReference type="Pfam" id="PF25840">
    <property type="entry name" value="Ulvan_lyase_N"/>
    <property type="match status" value="1"/>
</dbReference>
<proteinExistence type="predicted"/>
<evidence type="ECO:0000313" key="2">
    <source>
        <dbReference type="EMBL" id="EMI20217.1"/>
    </source>
</evidence>
<protein>
    <submittedName>
        <fullName evidence="2">Secreted protein</fullName>
    </submittedName>
</protein>
<feature type="domain" description="Broad-specificity ulvan lyase N-terminal" evidence="1">
    <location>
        <begin position="67"/>
        <end position="126"/>
    </location>
</feature>
<dbReference type="PROSITE" id="PS51318">
    <property type="entry name" value="TAT"/>
    <property type="match status" value="1"/>
</dbReference>
<organism evidence="2 3">
    <name type="scientific">Rhodopirellula maiorica SM1</name>
    <dbReference type="NCBI Taxonomy" id="1265738"/>
    <lineage>
        <taxon>Bacteria</taxon>
        <taxon>Pseudomonadati</taxon>
        <taxon>Planctomycetota</taxon>
        <taxon>Planctomycetia</taxon>
        <taxon>Pirellulales</taxon>
        <taxon>Pirellulaceae</taxon>
        <taxon>Novipirellula</taxon>
    </lineage>
</organism>
<dbReference type="InterPro" id="IPR006311">
    <property type="entry name" value="TAT_signal"/>
</dbReference>
<dbReference type="Proteomes" id="UP000011991">
    <property type="component" value="Unassembled WGS sequence"/>
</dbReference>
<gene>
    <name evidence="2" type="ORF">RMSM_02857</name>
</gene>
<keyword evidence="3" id="KW-1185">Reference proteome</keyword>
<sequence>MNIALNKSNGIDRRQFVQSTLAGFGGISLAAGSLLNSVVTHASEHDGSGKASYDNQQFNKLTKSLLVDWCDGMIRRQVNDPSDPSRHGALICPACSHIHGRCSDALYPFLHLAHVTGEQKYLDAAIN</sequence>
<comment type="caution">
    <text evidence="2">The sequence shown here is derived from an EMBL/GenBank/DDBJ whole genome shotgun (WGS) entry which is preliminary data.</text>
</comment>
<evidence type="ECO:0000259" key="1">
    <source>
        <dbReference type="Pfam" id="PF25840"/>
    </source>
</evidence>